<feature type="domain" description="DUF5643" evidence="3">
    <location>
        <begin position="230"/>
        <end position="326"/>
    </location>
</feature>
<protein>
    <submittedName>
        <fullName evidence="4">DUF4179 domain-containing protein</fullName>
    </submittedName>
</protein>
<dbReference type="Gene3D" id="2.60.40.1640">
    <property type="entry name" value="Conserved domain protein"/>
    <property type="match status" value="1"/>
</dbReference>
<dbReference type="RefSeq" id="WP_194701261.1">
    <property type="nucleotide sequence ID" value="NZ_JADKNH010000004.1"/>
</dbReference>
<dbReference type="Proteomes" id="UP000614200">
    <property type="component" value="Unassembled WGS sequence"/>
</dbReference>
<gene>
    <name evidence="4" type="ORF">ISU02_07845</name>
</gene>
<keyword evidence="1" id="KW-0472">Membrane</keyword>
<evidence type="ECO:0000259" key="3">
    <source>
        <dbReference type="Pfam" id="PF18705"/>
    </source>
</evidence>
<name>A0ABR9ZRF0_9FIRM</name>
<dbReference type="InterPro" id="IPR025436">
    <property type="entry name" value="DUF4179"/>
</dbReference>
<keyword evidence="1" id="KW-1133">Transmembrane helix</keyword>
<feature type="transmembrane region" description="Helical" evidence="1">
    <location>
        <begin position="45"/>
        <end position="68"/>
    </location>
</feature>
<dbReference type="Pfam" id="PF13786">
    <property type="entry name" value="DUF4179"/>
    <property type="match status" value="1"/>
</dbReference>
<evidence type="ECO:0000256" key="1">
    <source>
        <dbReference type="SAM" id="Phobius"/>
    </source>
</evidence>
<proteinExistence type="predicted"/>
<dbReference type="EMBL" id="JADKNH010000004">
    <property type="protein sequence ID" value="MBF4693028.1"/>
    <property type="molecule type" value="Genomic_DNA"/>
</dbReference>
<dbReference type="Gene3D" id="2.60.40.1630">
    <property type="entry name" value="bacillus anthracis domain"/>
    <property type="match status" value="1"/>
</dbReference>
<evidence type="ECO:0000313" key="5">
    <source>
        <dbReference type="Proteomes" id="UP000614200"/>
    </source>
</evidence>
<sequence length="451" mass="51310">MKDIYELLNEAEIDLDEFEENSLDELYRKKIKRSVHGQIRRRKSLFIQGSKIAAVFLCIVFTATFISFKINPTFATSIPVVGSIIKDITGYGNDLFDQYTAVINKSSEKEGIKITLNEVMLDSNQLRIATTIESEKAYNETFYTTPPTVFVNGGMLRSYSSSGVGSYRDAHTLVDIATIDVHDVKIPSQINMKIVYENFSYQDNNGENKVIKGPWVFDFAISKAAIESETITYKINKNITYKDIKMYFQDITITPLTTYLKYKCKGEKPLEILIVDDRGNALVEEMSGYGTGSLIDALFKKNRGEVNFSAVQEGVKALTLIPYYEKRRMGQSPRTEPLKYEGKLPLVLKPDAENVLTINSVERRDGKVYVAFTTEGILYDIYRYRLYLYNDQNEVLEQSIESDGFYSDESRDGILTLVFEDDPKSALYFATDTMADIEVIKDASFTIKLEP</sequence>
<organism evidence="4 5">
    <name type="scientific">Fusibacter ferrireducens</name>
    <dbReference type="NCBI Taxonomy" id="2785058"/>
    <lineage>
        <taxon>Bacteria</taxon>
        <taxon>Bacillati</taxon>
        <taxon>Bacillota</taxon>
        <taxon>Clostridia</taxon>
        <taxon>Eubacteriales</taxon>
        <taxon>Eubacteriales Family XII. Incertae Sedis</taxon>
        <taxon>Fusibacter</taxon>
    </lineage>
</organism>
<reference evidence="4 5" key="1">
    <citation type="submission" date="2020-11" db="EMBL/GenBank/DDBJ databases">
        <title>Fusibacter basophilias sp. nov.</title>
        <authorList>
            <person name="Qiu D."/>
        </authorList>
    </citation>
    <scope>NUCLEOTIDE SEQUENCE [LARGE SCALE GENOMIC DNA]</scope>
    <source>
        <strain evidence="4 5">Q10-2</strain>
    </source>
</reference>
<keyword evidence="5" id="KW-1185">Reference proteome</keyword>
<dbReference type="Pfam" id="PF18705">
    <property type="entry name" value="DUF5643"/>
    <property type="match status" value="1"/>
</dbReference>
<accession>A0ABR9ZRF0</accession>
<keyword evidence="1" id="KW-0812">Transmembrane</keyword>
<comment type="caution">
    <text evidence="4">The sequence shown here is derived from an EMBL/GenBank/DDBJ whole genome shotgun (WGS) entry which is preliminary data.</text>
</comment>
<evidence type="ECO:0000259" key="2">
    <source>
        <dbReference type="Pfam" id="PF13786"/>
    </source>
</evidence>
<evidence type="ECO:0000313" key="4">
    <source>
        <dbReference type="EMBL" id="MBF4693028.1"/>
    </source>
</evidence>
<feature type="domain" description="DUF4179" evidence="2">
    <location>
        <begin position="53"/>
        <end position="134"/>
    </location>
</feature>
<dbReference type="InterPro" id="IPR040680">
    <property type="entry name" value="DUF5643"/>
</dbReference>